<dbReference type="PANTHER" id="PTHR10366:SF563">
    <property type="entry name" value="CINNAMOYL-COA REDUCTASE 16"/>
    <property type="match status" value="1"/>
</dbReference>
<dbReference type="Pfam" id="PF01370">
    <property type="entry name" value="Epimerase"/>
    <property type="match status" value="1"/>
</dbReference>
<dbReference type="CDD" id="cd08958">
    <property type="entry name" value="FR_SDR_e"/>
    <property type="match status" value="1"/>
</dbReference>
<sequence>MTYSVQSDGRRDISFLKNLPGASERLQILTADLSDPESFSPAIDGCVGVFHVATPVDFENREPEPVVTKRSIDGALGILRTCLNSKTVKRVVYTSSAAAAQLNNSGADILDEDTWSDVESIRQMTKFGASYGISKTLTEKAVLEFGEQHGLEVVTVVPTFVHGPFICPKFAGSVRTSLALILGDENEYPILLEVSFVHVDDLARAHIFLFEHSDAKGRYICSSATMTIEEMSKFLSERYPEFQIPSPESLKEVKGPRFTRLSSRKLLDAGFEYKYGIEDMFDGAIQCCKEKGTKFFVETLFHLTYISSDAKSKSSSKITNQENYFTYSIALALAIKQKFAFAFSPLHERYCNCISLISSLLLLQAGYLNLTYANPYKNVCLSKTSVVHLHDVARAHIYLFKHPSAKGRFICSSDVITLEEMAELLSQRFPELSLSSPALKEIKGYLMPCLSSKRLLDIGFEFKHGLEDMFDGAVWSCRENGYI</sequence>
<evidence type="ECO:0000313" key="5">
    <source>
        <dbReference type="EMBL" id="KAK2631332.1"/>
    </source>
</evidence>
<dbReference type="EMBL" id="MU850109">
    <property type="protein sequence ID" value="KAK2631332.1"/>
    <property type="molecule type" value="Genomic_DNA"/>
</dbReference>
<dbReference type="SUPFAM" id="SSF51735">
    <property type="entry name" value="NAD(P)-binding Rossmann-fold domains"/>
    <property type="match status" value="2"/>
</dbReference>
<dbReference type="InterPro" id="IPR001509">
    <property type="entry name" value="Epimerase_deHydtase"/>
</dbReference>
<keyword evidence="1" id="KW-0521">NADP</keyword>
<evidence type="ECO:0000256" key="3">
    <source>
        <dbReference type="ARBA" id="ARBA00023445"/>
    </source>
</evidence>
<keyword evidence="2" id="KW-0560">Oxidoreductase</keyword>
<dbReference type="Proteomes" id="UP000030711">
    <property type="component" value="Unassembled WGS sequence"/>
</dbReference>
<dbReference type="GO" id="GO:0016491">
    <property type="term" value="F:oxidoreductase activity"/>
    <property type="evidence" value="ECO:0007669"/>
    <property type="project" value="UniProtKB-KW"/>
</dbReference>
<feature type="domain" description="NAD-dependent epimerase/dehydratase" evidence="4">
    <location>
        <begin position="22"/>
        <end position="216"/>
    </location>
</feature>
<gene>
    <name evidence="5" type="ORF">EUGRSUZ_L03068</name>
</gene>
<evidence type="ECO:0000259" key="4">
    <source>
        <dbReference type="Pfam" id="PF01370"/>
    </source>
</evidence>
<evidence type="ECO:0000256" key="2">
    <source>
        <dbReference type="ARBA" id="ARBA00023002"/>
    </source>
</evidence>
<comment type="similarity">
    <text evidence="3">Belongs to the NAD(P)-dependent epimerase/dehydratase family. Dihydroflavonol-4-reductase subfamily.</text>
</comment>
<dbReference type="InterPro" id="IPR036291">
    <property type="entry name" value="NAD(P)-bd_dom_sf"/>
</dbReference>
<name>A0AAD9T8W0_EUCGR</name>
<keyword evidence="6" id="KW-1185">Reference proteome</keyword>
<evidence type="ECO:0000256" key="1">
    <source>
        <dbReference type="ARBA" id="ARBA00022857"/>
    </source>
</evidence>
<dbReference type="PANTHER" id="PTHR10366">
    <property type="entry name" value="NAD DEPENDENT EPIMERASE/DEHYDRATASE"/>
    <property type="match status" value="1"/>
</dbReference>
<dbReference type="Gene3D" id="3.40.50.720">
    <property type="entry name" value="NAD(P)-binding Rossmann-like Domain"/>
    <property type="match status" value="2"/>
</dbReference>
<dbReference type="FunFam" id="3.40.50.720:FF:000085">
    <property type="entry name" value="Dihydroflavonol reductase"/>
    <property type="match status" value="1"/>
</dbReference>
<comment type="caution">
    <text evidence="5">The sequence shown here is derived from an EMBL/GenBank/DDBJ whole genome shotgun (WGS) entry which is preliminary data.</text>
</comment>
<organism evidence="5 6">
    <name type="scientific">Eucalyptus grandis</name>
    <name type="common">Flooded gum</name>
    <dbReference type="NCBI Taxonomy" id="71139"/>
    <lineage>
        <taxon>Eukaryota</taxon>
        <taxon>Viridiplantae</taxon>
        <taxon>Streptophyta</taxon>
        <taxon>Embryophyta</taxon>
        <taxon>Tracheophyta</taxon>
        <taxon>Spermatophyta</taxon>
        <taxon>Magnoliopsida</taxon>
        <taxon>eudicotyledons</taxon>
        <taxon>Gunneridae</taxon>
        <taxon>Pentapetalae</taxon>
        <taxon>rosids</taxon>
        <taxon>malvids</taxon>
        <taxon>Myrtales</taxon>
        <taxon>Myrtaceae</taxon>
        <taxon>Myrtoideae</taxon>
        <taxon>Eucalypteae</taxon>
        <taxon>Eucalyptus</taxon>
    </lineage>
</organism>
<reference evidence="5 6" key="1">
    <citation type="journal article" date="2014" name="Nature">
        <title>The genome of Eucalyptus grandis.</title>
        <authorList>
            <person name="Myburg A.A."/>
            <person name="Grattapaglia D."/>
            <person name="Tuskan G.A."/>
            <person name="Hellsten U."/>
            <person name="Hayes R.D."/>
            <person name="Grimwood J."/>
            <person name="Jenkins J."/>
            <person name="Lindquist E."/>
            <person name="Tice H."/>
            <person name="Bauer D."/>
            <person name="Goodstein D.M."/>
            <person name="Dubchak I."/>
            <person name="Poliakov A."/>
            <person name="Mizrachi E."/>
            <person name="Kullan A.R."/>
            <person name="Hussey S.G."/>
            <person name="Pinard D."/>
            <person name="van der Merwe K."/>
            <person name="Singh P."/>
            <person name="van Jaarsveld I."/>
            <person name="Silva-Junior O.B."/>
            <person name="Togawa R.C."/>
            <person name="Pappas M.R."/>
            <person name="Faria D.A."/>
            <person name="Sansaloni C.P."/>
            <person name="Petroli C.D."/>
            <person name="Yang X."/>
            <person name="Ranjan P."/>
            <person name="Tschaplinski T.J."/>
            <person name="Ye C.Y."/>
            <person name="Li T."/>
            <person name="Sterck L."/>
            <person name="Vanneste K."/>
            <person name="Murat F."/>
            <person name="Soler M."/>
            <person name="Clemente H.S."/>
            <person name="Saidi N."/>
            <person name="Cassan-Wang H."/>
            <person name="Dunand C."/>
            <person name="Hefer C.A."/>
            <person name="Bornberg-Bauer E."/>
            <person name="Kersting A.R."/>
            <person name="Vining K."/>
            <person name="Amarasinghe V."/>
            <person name="Ranik M."/>
            <person name="Naithani S."/>
            <person name="Elser J."/>
            <person name="Boyd A.E."/>
            <person name="Liston A."/>
            <person name="Spatafora J.W."/>
            <person name="Dharmwardhana P."/>
            <person name="Raja R."/>
            <person name="Sullivan C."/>
            <person name="Romanel E."/>
            <person name="Alves-Ferreira M."/>
            <person name="Kulheim C."/>
            <person name="Foley W."/>
            <person name="Carocha V."/>
            <person name="Paiva J."/>
            <person name="Kudrna D."/>
            <person name="Brommonschenkel S.H."/>
            <person name="Pasquali G."/>
            <person name="Byrne M."/>
            <person name="Rigault P."/>
            <person name="Tibbits J."/>
            <person name="Spokevicius A."/>
            <person name="Jones R.C."/>
            <person name="Steane D.A."/>
            <person name="Vaillancourt R.E."/>
            <person name="Potts B.M."/>
            <person name="Joubert F."/>
            <person name="Barry K."/>
            <person name="Pappas G.J."/>
            <person name="Strauss S.H."/>
            <person name="Jaiswal P."/>
            <person name="Grima-Pettenati J."/>
            <person name="Salse J."/>
            <person name="Van de Peer Y."/>
            <person name="Rokhsar D.S."/>
            <person name="Schmutz J."/>
        </authorList>
    </citation>
    <scope>NUCLEOTIDE SEQUENCE [LARGE SCALE GENOMIC DNA]</scope>
    <source>
        <strain evidence="6">cv. BRASUZ1</strain>
        <tissue evidence="5">Leaf extractions</tissue>
    </source>
</reference>
<proteinExistence type="inferred from homology"/>
<dbReference type="InterPro" id="IPR050425">
    <property type="entry name" value="NAD(P)_dehydrat-like"/>
</dbReference>
<dbReference type="AlphaFoldDB" id="A0AAD9T8W0"/>
<protein>
    <recommendedName>
        <fullName evidence="4">NAD-dependent epimerase/dehydratase domain-containing protein</fullName>
    </recommendedName>
</protein>
<accession>A0AAD9T8W0</accession>
<evidence type="ECO:0000313" key="6">
    <source>
        <dbReference type="Proteomes" id="UP000030711"/>
    </source>
</evidence>